<dbReference type="GO" id="GO:0009279">
    <property type="term" value="C:cell outer membrane"/>
    <property type="evidence" value="ECO:0007669"/>
    <property type="project" value="TreeGrafter"/>
</dbReference>
<proteinExistence type="inferred from homology"/>
<dbReference type="GO" id="GO:0045490">
    <property type="term" value="P:pectin catabolic process"/>
    <property type="evidence" value="ECO:0007669"/>
    <property type="project" value="UniProtKB-UniRule"/>
</dbReference>
<dbReference type="EC" id="3.1.1.11" evidence="5"/>
<evidence type="ECO:0000256" key="1">
    <source>
        <dbReference type="ARBA" id="ARBA00008891"/>
    </source>
</evidence>
<name>A0A2M9CSK1_9BACT</name>
<comment type="pathway">
    <text evidence="5">Glycan metabolism; pectin degradation; 2-dehydro-3-deoxy-D-gluconate from pectin: step 1/5.</text>
</comment>
<reference evidence="7 8" key="1">
    <citation type="submission" date="2017-11" db="EMBL/GenBank/DDBJ databases">
        <title>Genomic Encyclopedia of Archaeal and Bacterial Type Strains, Phase II (KMG-II): From Individual Species to Whole Genera.</title>
        <authorList>
            <person name="Goeker M."/>
        </authorList>
    </citation>
    <scope>NUCLEOTIDE SEQUENCE [LARGE SCALE GENOMIC DNA]</scope>
    <source>
        <strain evidence="7 8">DSM 27268</strain>
    </source>
</reference>
<evidence type="ECO:0000256" key="3">
    <source>
        <dbReference type="ARBA" id="ARBA00023085"/>
    </source>
</evidence>
<dbReference type="GO" id="GO:0030599">
    <property type="term" value="F:pectinesterase activity"/>
    <property type="evidence" value="ECO:0007669"/>
    <property type="project" value="UniProtKB-UniRule"/>
</dbReference>
<sequence>MKAILRLLLVVCMIPSFCSTHAQMQVSASLKKYDYVVASDGTADFRSIQAAIEACKSFPYERIRIFIKKGIYHEKVFIPEWNPKISLIGEDADSTIIVYDDYFKKINKGPNSTFYTPTVLVQGNDFYAENITFKNDAGPVGQAIALAVDADRCVFVHCHIIGNQDALYVTGEAKRQYFRNCRIEGTTDFIFGEATALFDSCTIVCKANSFITAASTPANSRYGLVFRNCSIQAVPGVDKVYLGRPWRRYAKTVFLHCEMGNFIRQEGWDNWRNPENEKTVFYAEYHSTGPGARPADRVKWSHQLNPKQASTYTIKQIFTNPVNSWNPFSEP</sequence>
<evidence type="ECO:0000256" key="4">
    <source>
        <dbReference type="PROSITE-ProRule" id="PRU10040"/>
    </source>
</evidence>
<protein>
    <recommendedName>
        <fullName evidence="5">Pectinesterase</fullName>
        <ecNumber evidence="5">3.1.1.11</ecNumber>
    </recommendedName>
</protein>
<feature type="signal peptide" evidence="5">
    <location>
        <begin position="1"/>
        <end position="22"/>
    </location>
</feature>
<dbReference type="InterPro" id="IPR000070">
    <property type="entry name" value="Pectinesterase_cat"/>
</dbReference>
<feature type="active site" evidence="4">
    <location>
        <position position="188"/>
    </location>
</feature>
<evidence type="ECO:0000256" key="5">
    <source>
        <dbReference type="RuleBase" id="RU000589"/>
    </source>
</evidence>
<keyword evidence="8" id="KW-1185">Reference proteome</keyword>
<dbReference type="InterPro" id="IPR012334">
    <property type="entry name" value="Pectin_lyas_fold"/>
</dbReference>
<gene>
    <name evidence="7" type="ORF">BXY57_0438</name>
</gene>
<comment type="caution">
    <text evidence="7">The sequence shown here is derived from an EMBL/GenBank/DDBJ whole genome shotgun (WGS) entry which is preliminary data.</text>
</comment>
<dbReference type="InterPro" id="IPR011050">
    <property type="entry name" value="Pectin_lyase_fold/virulence"/>
</dbReference>
<organism evidence="7 8">
    <name type="scientific">Thermoflavifilum aggregans</name>
    <dbReference type="NCBI Taxonomy" id="454188"/>
    <lineage>
        <taxon>Bacteria</taxon>
        <taxon>Pseudomonadati</taxon>
        <taxon>Bacteroidota</taxon>
        <taxon>Chitinophagia</taxon>
        <taxon>Chitinophagales</taxon>
        <taxon>Chitinophagaceae</taxon>
        <taxon>Thermoflavifilum</taxon>
    </lineage>
</organism>
<dbReference type="RefSeq" id="WP_100315278.1">
    <property type="nucleotide sequence ID" value="NZ_PGFG01000001.1"/>
</dbReference>
<dbReference type="UniPathway" id="UPA00545">
    <property type="reaction ID" value="UER00823"/>
</dbReference>
<comment type="similarity">
    <text evidence="1">Belongs to the pectinesterase family.</text>
</comment>
<keyword evidence="3 5" id="KW-0063">Aspartyl esterase</keyword>
<dbReference type="PANTHER" id="PTHR31321:SF57">
    <property type="entry name" value="PECTINESTERASE 53-RELATED"/>
    <property type="match status" value="1"/>
</dbReference>
<dbReference type="EMBL" id="PGFG01000001">
    <property type="protein sequence ID" value="PJJ74873.1"/>
    <property type="molecule type" value="Genomic_DNA"/>
</dbReference>
<feature type="domain" description="Pectinesterase catalytic" evidence="6">
    <location>
        <begin position="34"/>
        <end position="317"/>
    </location>
</feature>
<evidence type="ECO:0000256" key="2">
    <source>
        <dbReference type="ARBA" id="ARBA00022801"/>
    </source>
</evidence>
<dbReference type="OrthoDB" id="9804686at2"/>
<dbReference type="SUPFAM" id="SSF51126">
    <property type="entry name" value="Pectin lyase-like"/>
    <property type="match status" value="1"/>
</dbReference>
<dbReference type="InterPro" id="IPR033131">
    <property type="entry name" value="Pectinesterase_Asp_AS"/>
</dbReference>
<dbReference type="PROSITE" id="PS00503">
    <property type="entry name" value="PECTINESTERASE_2"/>
    <property type="match status" value="1"/>
</dbReference>
<evidence type="ECO:0000259" key="6">
    <source>
        <dbReference type="Pfam" id="PF01095"/>
    </source>
</evidence>
<accession>A0A2M9CSK1</accession>
<feature type="chain" id="PRO_5014493408" description="Pectinesterase" evidence="5">
    <location>
        <begin position="23"/>
        <end position="331"/>
    </location>
</feature>
<keyword evidence="2 5" id="KW-0378">Hydrolase</keyword>
<dbReference type="GO" id="GO:0042545">
    <property type="term" value="P:cell wall modification"/>
    <property type="evidence" value="ECO:0007669"/>
    <property type="project" value="UniProtKB-UniRule"/>
</dbReference>
<dbReference type="Proteomes" id="UP000230000">
    <property type="component" value="Unassembled WGS sequence"/>
</dbReference>
<dbReference type="Pfam" id="PF01095">
    <property type="entry name" value="Pectinesterase"/>
    <property type="match status" value="1"/>
</dbReference>
<evidence type="ECO:0000313" key="7">
    <source>
        <dbReference type="EMBL" id="PJJ74873.1"/>
    </source>
</evidence>
<dbReference type="AlphaFoldDB" id="A0A2M9CSK1"/>
<keyword evidence="5" id="KW-0732">Signal</keyword>
<evidence type="ECO:0000313" key="8">
    <source>
        <dbReference type="Proteomes" id="UP000230000"/>
    </source>
</evidence>
<dbReference type="Gene3D" id="2.160.20.10">
    <property type="entry name" value="Single-stranded right-handed beta-helix, Pectin lyase-like"/>
    <property type="match status" value="1"/>
</dbReference>
<comment type="catalytic activity">
    <reaction evidence="5">
        <text>[(1-&gt;4)-alpha-D-galacturonosyl methyl ester](n) + n H2O = [(1-&gt;4)-alpha-D-galacturonosyl](n) + n methanol + n H(+)</text>
        <dbReference type="Rhea" id="RHEA:22380"/>
        <dbReference type="Rhea" id="RHEA-COMP:14570"/>
        <dbReference type="Rhea" id="RHEA-COMP:14573"/>
        <dbReference type="ChEBI" id="CHEBI:15377"/>
        <dbReference type="ChEBI" id="CHEBI:15378"/>
        <dbReference type="ChEBI" id="CHEBI:17790"/>
        <dbReference type="ChEBI" id="CHEBI:140522"/>
        <dbReference type="ChEBI" id="CHEBI:140523"/>
        <dbReference type="EC" id="3.1.1.11"/>
    </reaction>
</comment>
<dbReference type="PANTHER" id="PTHR31321">
    <property type="entry name" value="ACYL-COA THIOESTER HYDROLASE YBHC-RELATED"/>
    <property type="match status" value="1"/>
</dbReference>